<dbReference type="Proteomes" id="UP000215453">
    <property type="component" value="Chromosome 5"/>
</dbReference>
<dbReference type="AlphaFoldDB" id="A0A1Y6LIR7"/>
<evidence type="ECO:0000313" key="2">
    <source>
        <dbReference type="EMBL" id="SMY24344.1"/>
    </source>
</evidence>
<proteinExistence type="predicted"/>
<accession>A0A1Y6LIR7</accession>
<feature type="region of interest" description="Disordered" evidence="1">
    <location>
        <begin position="81"/>
        <end position="107"/>
    </location>
</feature>
<feature type="region of interest" description="Disordered" evidence="1">
    <location>
        <begin position="123"/>
        <end position="145"/>
    </location>
</feature>
<dbReference type="PANTHER" id="PTHR42085:SF2">
    <property type="entry name" value="F-BOX DOMAIN-CONTAINING PROTEIN"/>
    <property type="match status" value="1"/>
</dbReference>
<dbReference type="InterPro" id="IPR038883">
    <property type="entry name" value="AN11006-like"/>
</dbReference>
<dbReference type="PANTHER" id="PTHR42085">
    <property type="entry name" value="F-BOX DOMAIN-CONTAINING PROTEIN"/>
    <property type="match status" value="1"/>
</dbReference>
<reference evidence="2 3" key="1">
    <citation type="submission" date="2016-10" db="EMBL/GenBank/DDBJ databases">
        <authorList>
            <person name="Varghese N."/>
        </authorList>
    </citation>
    <scope>NUCLEOTIDE SEQUENCE [LARGE SCALE GENOMIC DNA]</scope>
</reference>
<protein>
    <recommendedName>
        <fullName evidence="4">F-box domain-containing protein</fullName>
    </recommendedName>
</protein>
<gene>
    <name evidence="2" type="ORF">ZT1A5_G5785</name>
</gene>
<sequence>MTLKRRLVSSSPMPTKLFSTCSQFLNNLDNFSDDTHPNHTPRVSAQAQHYSTLSSRHPHYVSALAQAVPTKSHRHTVSRPAASEMASTAPDQVRCQKAPNNTTKTGTLTPKWRQYLKRIIPSSKNDPKDRIMKSTPPQDENHTEKPFRFLDLPPEQRNQIYKYCLVPPRKIKCASEHKGPTQTPVSCVDSWYRMLMNIHYFPFNPHILRTCRVIHREATAMLYGLNKFYIGSRHLDQAHLTWTILAPTHGPIKRIRHLELGPRTRKGEVAVHPVLARVQNAVSLETLKIDFTWVDCFKTPDSMAKAMLLLKNQLNRAKRQDGMQELDIRFLSINMRTRTWVDRRFEDNWDLSPGCKKDVAIFVPAFKKALKRMVTEEQTKKIRGKKKKV</sequence>
<organism evidence="2 3">
    <name type="scientific">Zymoseptoria tritici ST99CH_1A5</name>
    <dbReference type="NCBI Taxonomy" id="1276529"/>
    <lineage>
        <taxon>Eukaryota</taxon>
        <taxon>Fungi</taxon>
        <taxon>Dikarya</taxon>
        <taxon>Ascomycota</taxon>
        <taxon>Pezizomycotina</taxon>
        <taxon>Dothideomycetes</taxon>
        <taxon>Dothideomycetidae</taxon>
        <taxon>Mycosphaerellales</taxon>
        <taxon>Mycosphaerellaceae</taxon>
        <taxon>Zymoseptoria</taxon>
    </lineage>
</organism>
<feature type="compositionally biased region" description="Polar residues" evidence="1">
    <location>
        <begin position="98"/>
        <end position="107"/>
    </location>
</feature>
<evidence type="ECO:0000313" key="3">
    <source>
        <dbReference type="Proteomes" id="UP000215453"/>
    </source>
</evidence>
<evidence type="ECO:0008006" key="4">
    <source>
        <dbReference type="Google" id="ProtNLM"/>
    </source>
</evidence>
<name>A0A1Y6LIR7_ZYMTR</name>
<evidence type="ECO:0000256" key="1">
    <source>
        <dbReference type="SAM" id="MobiDB-lite"/>
    </source>
</evidence>
<dbReference type="EMBL" id="LT882680">
    <property type="protein sequence ID" value="SMY24344.1"/>
    <property type="molecule type" value="Genomic_DNA"/>
</dbReference>